<protein>
    <recommendedName>
        <fullName evidence="2">Cytochrome P450</fullName>
    </recommendedName>
</protein>
<proteinExistence type="predicted"/>
<dbReference type="GO" id="GO:0004497">
    <property type="term" value="F:monooxygenase activity"/>
    <property type="evidence" value="ECO:0007669"/>
    <property type="project" value="InterPro"/>
</dbReference>
<accession>C3Z836</accession>
<dbReference type="GO" id="GO:0020037">
    <property type="term" value="F:heme binding"/>
    <property type="evidence" value="ECO:0007669"/>
    <property type="project" value="InterPro"/>
</dbReference>
<dbReference type="Gene3D" id="1.10.630.10">
    <property type="entry name" value="Cytochrome P450"/>
    <property type="match status" value="1"/>
</dbReference>
<sequence>MGGVWSDTFGLIKGLVYGPHMLKSEDEYPTAFRTNNGVPAVVLLNRDTIQYVFNPEMYEKEPFYFGYLGTSKDVMRGHCPSMFLNGEEHRQKKALLIDAYKQGQKALPSVLFKQIKAHFGEWSRLDEVPDFEDRVFHFFSEALTEALFGRKVDGQLCRTWLNGLLNDFKTWIPMPSMARKRRLAIEAIPVMWKAIEEAPNWTEAYDFDSHHCAGQDIAFLTMKATLAVLLCYCSWELKDAPVWSDKTLRVGNPDDPVRLTRFSFRSEQAGRALGIRPDNTYPNSI</sequence>
<reference evidence="1" key="1">
    <citation type="journal article" date="2008" name="Nature">
        <title>The amphioxus genome and the evolution of the chordate karyotype.</title>
        <authorList>
            <consortium name="US DOE Joint Genome Institute (JGI-PGF)"/>
            <person name="Putnam N.H."/>
            <person name="Butts T."/>
            <person name="Ferrier D.E.K."/>
            <person name="Furlong R.F."/>
            <person name="Hellsten U."/>
            <person name="Kawashima T."/>
            <person name="Robinson-Rechavi M."/>
            <person name="Shoguchi E."/>
            <person name="Terry A."/>
            <person name="Yu J.-K."/>
            <person name="Benito-Gutierrez E.L."/>
            <person name="Dubchak I."/>
            <person name="Garcia-Fernandez J."/>
            <person name="Gibson-Brown J.J."/>
            <person name="Grigoriev I.V."/>
            <person name="Horton A.C."/>
            <person name="de Jong P.J."/>
            <person name="Jurka J."/>
            <person name="Kapitonov V.V."/>
            <person name="Kohara Y."/>
            <person name="Kuroki Y."/>
            <person name="Lindquist E."/>
            <person name="Lucas S."/>
            <person name="Osoegawa K."/>
            <person name="Pennacchio L.A."/>
            <person name="Salamov A.A."/>
            <person name="Satou Y."/>
            <person name="Sauka-Spengler T."/>
            <person name="Schmutz J."/>
            <person name="Shin-I T."/>
            <person name="Toyoda A."/>
            <person name="Bronner-Fraser M."/>
            <person name="Fujiyama A."/>
            <person name="Holland L.Z."/>
            <person name="Holland P.W.H."/>
            <person name="Satoh N."/>
            <person name="Rokhsar D.S."/>
        </authorList>
    </citation>
    <scope>NUCLEOTIDE SEQUENCE [LARGE SCALE GENOMIC DNA]</scope>
    <source>
        <strain evidence="1">S238N-H82</strain>
        <tissue evidence="1">Testes</tissue>
    </source>
</reference>
<dbReference type="InParanoid" id="C3Z836"/>
<dbReference type="GO" id="GO:0016705">
    <property type="term" value="F:oxidoreductase activity, acting on paired donors, with incorporation or reduction of molecular oxygen"/>
    <property type="evidence" value="ECO:0007669"/>
    <property type="project" value="InterPro"/>
</dbReference>
<dbReference type="AlphaFoldDB" id="C3Z836"/>
<organism>
    <name type="scientific">Branchiostoma floridae</name>
    <name type="common">Florida lancelet</name>
    <name type="synonym">Amphioxus</name>
    <dbReference type="NCBI Taxonomy" id="7739"/>
    <lineage>
        <taxon>Eukaryota</taxon>
        <taxon>Metazoa</taxon>
        <taxon>Chordata</taxon>
        <taxon>Cephalochordata</taxon>
        <taxon>Leptocardii</taxon>
        <taxon>Amphioxiformes</taxon>
        <taxon>Branchiostomatidae</taxon>
        <taxon>Branchiostoma</taxon>
    </lineage>
</organism>
<gene>
    <name evidence="1" type="ORF">BRAFLDRAFT_87575</name>
</gene>
<dbReference type="GO" id="GO:0005506">
    <property type="term" value="F:iron ion binding"/>
    <property type="evidence" value="ECO:0007669"/>
    <property type="project" value="InterPro"/>
</dbReference>
<dbReference type="EMBL" id="GG666592">
    <property type="protein sequence ID" value="EEN51350.1"/>
    <property type="molecule type" value="Genomic_DNA"/>
</dbReference>
<dbReference type="SUPFAM" id="SSF48264">
    <property type="entry name" value="Cytochrome P450"/>
    <property type="match status" value="1"/>
</dbReference>
<evidence type="ECO:0008006" key="2">
    <source>
        <dbReference type="Google" id="ProtNLM"/>
    </source>
</evidence>
<evidence type="ECO:0000313" key="1">
    <source>
        <dbReference type="EMBL" id="EEN51350.1"/>
    </source>
</evidence>
<dbReference type="InterPro" id="IPR036396">
    <property type="entry name" value="Cyt_P450_sf"/>
</dbReference>
<name>C3Z836_BRAFL</name>